<organism evidence="1 2">
    <name type="scientific">Vigna mungo</name>
    <name type="common">Black gram</name>
    <name type="synonym">Phaseolus mungo</name>
    <dbReference type="NCBI Taxonomy" id="3915"/>
    <lineage>
        <taxon>Eukaryota</taxon>
        <taxon>Viridiplantae</taxon>
        <taxon>Streptophyta</taxon>
        <taxon>Embryophyta</taxon>
        <taxon>Tracheophyta</taxon>
        <taxon>Spermatophyta</taxon>
        <taxon>Magnoliopsida</taxon>
        <taxon>eudicotyledons</taxon>
        <taxon>Gunneridae</taxon>
        <taxon>Pentapetalae</taxon>
        <taxon>rosids</taxon>
        <taxon>fabids</taxon>
        <taxon>Fabales</taxon>
        <taxon>Fabaceae</taxon>
        <taxon>Papilionoideae</taxon>
        <taxon>50 kb inversion clade</taxon>
        <taxon>NPAAA clade</taxon>
        <taxon>indigoferoid/millettioid clade</taxon>
        <taxon>Phaseoleae</taxon>
        <taxon>Vigna</taxon>
    </lineage>
</organism>
<evidence type="ECO:0000313" key="1">
    <source>
        <dbReference type="EMBL" id="WVY92557.1"/>
    </source>
</evidence>
<sequence length="105" mass="11909">MNNLVGLRPVLCCDGVRRDACTRCCALLGSTMVFTQRGDRDEGFHNFKVDEDGDRTRDLVRRCSQWWKELIDQDFGACCGFLVAGDSRTCFMVEIGDLIRHFVPA</sequence>
<accession>A0AAQ3MK53</accession>
<name>A0AAQ3MK53_VIGMU</name>
<protein>
    <submittedName>
        <fullName evidence="1">Uncharacterized protein</fullName>
    </submittedName>
</protein>
<keyword evidence="2" id="KW-1185">Reference proteome</keyword>
<dbReference type="Proteomes" id="UP001374535">
    <property type="component" value="Chromosome 10"/>
</dbReference>
<reference evidence="1 2" key="1">
    <citation type="journal article" date="2023" name="Life. Sci Alliance">
        <title>Evolutionary insights into 3D genome organization and epigenetic landscape of Vigna mungo.</title>
        <authorList>
            <person name="Junaid A."/>
            <person name="Singh B."/>
            <person name="Bhatia S."/>
        </authorList>
    </citation>
    <scope>NUCLEOTIDE SEQUENCE [LARGE SCALE GENOMIC DNA]</scope>
    <source>
        <strain evidence="1">Urdbean</strain>
    </source>
</reference>
<gene>
    <name evidence="1" type="ORF">V8G54_031645</name>
</gene>
<proteinExistence type="predicted"/>
<dbReference type="EMBL" id="CP144691">
    <property type="protein sequence ID" value="WVY92557.1"/>
    <property type="molecule type" value="Genomic_DNA"/>
</dbReference>
<evidence type="ECO:0000313" key="2">
    <source>
        <dbReference type="Proteomes" id="UP001374535"/>
    </source>
</evidence>
<dbReference type="AlphaFoldDB" id="A0AAQ3MK53"/>